<keyword evidence="2" id="KW-0812">Transmembrane</keyword>
<evidence type="ECO:0008006" key="5">
    <source>
        <dbReference type="Google" id="ProtNLM"/>
    </source>
</evidence>
<sequence length="597" mass="62082">MPAVDVAMKRSVGEGFLDLLARAIRPALVRRNLEGQIGDVRATFASWDSCMAESYCKWLVIGLMILGGIIIFSVLWCIIRCACCAKSCCCSCFKCLQCCGNCCGCCDPPRGDRRQYLDEPYIPPNQGYKSQEPMHLGYDSRPTAPPVFSGGGGGGGGYAASTGVTSKPQYAEFDVSKNKPGNEDALPEMPSWEGAESKKIVLEEEEEAVEMNQLKKPEANSPNAQSPTMMNGVAAAGAIPGRGSTSPNPGSRSPYGPPGAGAQSNGYFPPGAVANDPYNQTAQSYNQPAGGYGQPGQGYGMAPGANGPGAVGIGAIGPGAMGPGAIGPGRRSPGNVGGGYNTGYDNNDYGQPGYGQQGYGQQQQGVTPRQTGQGGGYDNYGDIYDSYGTGTNQPYGGAQELDAGSYGQPPSAQPAAGPQAGYGGAYGQGQRRTPGPQADAGYGNPNQRRTPGPQSDYNNGYGGSPRRTPAPQDSYGGGGYDAPAPAYGSSQDRRSPGPQQGYGRPPPNRQYSSSDSRGPQRQYSGNDVSSSSDNMGGFDFGTSYSRPSQQQQQPSSGYGRPPQAQQSSGYRQATTPVVEEQSAAYPGYKPYSPGPPN</sequence>
<feature type="compositionally biased region" description="Gly residues" evidence="1">
    <location>
        <begin position="290"/>
        <end position="327"/>
    </location>
</feature>
<evidence type="ECO:0000256" key="2">
    <source>
        <dbReference type="SAM" id="Phobius"/>
    </source>
</evidence>
<gene>
    <name evidence="3" type="ORF">QC763_108120</name>
</gene>
<feature type="compositionally biased region" description="Polar residues" evidence="1">
    <location>
        <begin position="444"/>
        <end position="458"/>
    </location>
</feature>
<dbReference type="InterPro" id="IPR037504">
    <property type="entry name" value="PSI_induc_2"/>
</dbReference>
<dbReference type="EMBL" id="JAFFHB010000001">
    <property type="protein sequence ID" value="KAK4673021.1"/>
    <property type="molecule type" value="Genomic_DNA"/>
</dbReference>
<dbReference type="Proteomes" id="UP001326199">
    <property type="component" value="Unassembled WGS sequence"/>
</dbReference>
<accession>A0ABR0HY54</accession>
<evidence type="ECO:0000313" key="3">
    <source>
        <dbReference type="EMBL" id="KAK4673021.1"/>
    </source>
</evidence>
<feature type="compositionally biased region" description="Polar residues" evidence="1">
    <location>
        <begin position="564"/>
        <end position="575"/>
    </location>
</feature>
<organism evidence="3 4">
    <name type="scientific">Podospora pseudopauciseta</name>
    <dbReference type="NCBI Taxonomy" id="2093780"/>
    <lineage>
        <taxon>Eukaryota</taxon>
        <taxon>Fungi</taxon>
        <taxon>Dikarya</taxon>
        <taxon>Ascomycota</taxon>
        <taxon>Pezizomycotina</taxon>
        <taxon>Sordariomycetes</taxon>
        <taxon>Sordariomycetidae</taxon>
        <taxon>Sordariales</taxon>
        <taxon>Podosporaceae</taxon>
        <taxon>Podospora</taxon>
    </lineage>
</organism>
<feature type="transmembrane region" description="Helical" evidence="2">
    <location>
        <begin position="58"/>
        <end position="79"/>
    </location>
</feature>
<dbReference type="GeneID" id="87927737"/>
<dbReference type="PANTHER" id="PTHR40018:SF1">
    <property type="entry name" value="[PSI+] INDUCTION PROTEIN 2"/>
    <property type="match status" value="1"/>
</dbReference>
<comment type="caution">
    <text evidence="3">The sequence shown here is derived from an EMBL/GenBank/DDBJ whole genome shotgun (WGS) entry which is preliminary data.</text>
</comment>
<feature type="compositionally biased region" description="Polar residues" evidence="1">
    <location>
        <begin position="511"/>
        <end position="534"/>
    </location>
</feature>
<protein>
    <recommendedName>
        <fullName evidence="5">Fibroin-3 related protein</fullName>
    </recommendedName>
</protein>
<feature type="region of interest" description="Disordered" evidence="1">
    <location>
        <begin position="236"/>
        <end position="597"/>
    </location>
</feature>
<feature type="compositionally biased region" description="Low complexity" evidence="1">
    <location>
        <begin position="379"/>
        <end position="388"/>
    </location>
</feature>
<name>A0ABR0HY54_9PEZI</name>
<proteinExistence type="predicted"/>
<feature type="compositionally biased region" description="Low complexity" evidence="1">
    <location>
        <begin position="582"/>
        <end position="591"/>
    </location>
</feature>
<keyword evidence="2" id="KW-0472">Membrane</keyword>
<keyword evidence="2" id="KW-1133">Transmembrane helix</keyword>
<evidence type="ECO:0000256" key="1">
    <source>
        <dbReference type="SAM" id="MobiDB-lite"/>
    </source>
</evidence>
<reference evidence="3 4" key="1">
    <citation type="journal article" date="2023" name="bioRxiv">
        <title>High-quality genome assemblies of four members of thePodospora anserinaspecies complex.</title>
        <authorList>
            <person name="Ament-Velasquez S.L."/>
            <person name="Vogan A.A."/>
            <person name="Wallerman O."/>
            <person name="Hartmann F."/>
            <person name="Gautier V."/>
            <person name="Silar P."/>
            <person name="Giraud T."/>
            <person name="Johannesson H."/>
        </authorList>
    </citation>
    <scope>NUCLEOTIDE SEQUENCE [LARGE SCALE GENOMIC DNA]</scope>
    <source>
        <strain evidence="3 4">CBS 411.78</strain>
    </source>
</reference>
<feature type="compositionally biased region" description="Low complexity" evidence="1">
    <location>
        <begin position="342"/>
        <end position="351"/>
    </location>
</feature>
<dbReference type="RefSeq" id="XP_062770343.1">
    <property type="nucleotide sequence ID" value="XM_062907394.1"/>
</dbReference>
<keyword evidence="4" id="KW-1185">Reference proteome</keyword>
<feature type="compositionally biased region" description="Low complexity" evidence="1">
    <location>
        <begin position="543"/>
        <end position="563"/>
    </location>
</feature>
<dbReference type="PANTHER" id="PTHR40018">
    <property type="entry name" value="[PSI+] INDUCTION PROTEIN 2"/>
    <property type="match status" value="1"/>
</dbReference>
<evidence type="ECO:0000313" key="4">
    <source>
        <dbReference type="Proteomes" id="UP001326199"/>
    </source>
</evidence>
<feature type="compositionally biased region" description="Low complexity" evidence="1">
    <location>
        <begin position="405"/>
        <end position="419"/>
    </location>
</feature>